<dbReference type="SUPFAM" id="SSF49785">
    <property type="entry name" value="Galactose-binding domain-like"/>
    <property type="match status" value="1"/>
</dbReference>
<dbReference type="SMART" id="SM00776">
    <property type="entry name" value="NPCBM"/>
    <property type="match status" value="1"/>
</dbReference>
<feature type="domain" description="Glycosyl hydrolase family 98 putative carbohydrate-binding module" evidence="6">
    <location>
        <begin position="499"/>
        <end position="638"/>
    </location>
</feature>
<name>A0A931FHY2_9ACTN</name>
<reference evidence="7" key="1">
    <citation type="submission" date="2020-11" db="EMBL/GenBank/DDBJ databases">
        <title>Isolation and identification of active actinomycetes.</title>
        <authorList>
            <person name="Yu B."/>
        </authorList>
    </citation>
    <scope>NUCLEOTIDE SEQUENCE</scope>
    <source>
        <strain evidence="7">NEAU-YB345</strain>
    </source>
</reference>
<comment type="catalytic activity">
    <reaction evidence="5">
        <text>Hydrolysis of terminal, non-reducing alpha-D-galactose residues in alpha-D-galactosides, including galactose oligosaccharides, galactomannans and galactolipids.</text>
        <dbReference type="EC" id="3.2.1.22"/>
    </reaction>
</comment>
<dbReference type="InterPro" id="IPR002241">
    <property type="entry name" value="Glyco_hydro_27"/>
</dbReference>
<dbReference type="CDD" id="cd14792">
    <property type="entry name" value="GH27"/>
    <property type="match status" value="1"/>
</dbReference>
<dbReference type="Gene3D" id="2.60.40.10">
    <property type="entry name" value="Immunoglobulins"/>
    <property type="match status" value="1"/>
</dbReference>
<dbReference type="PANTHER" id="PTHR11452:SF75">
    <property type="entry name" value="ALPHA-GALACTOSIDASE MEL1"/>
    <property type="match status" value="1"/>
</dbReference>
<organism evidence="7 8">
    <name type="scientific">Streptacidiphilus fuscans</name>
    <dbReference type="NCBI Taxonomy" id="2789292"/>
    <lineage>
        <taxon>Bacteria</taxon>
        <taxon>Bacillati</taxon>
        <taxon>Actinomycetota</taxon>
        <taxon>Actinomycetes</taxon>
        <taxon>Kitasatosporales</taxon>
        <taxon>Streptomycetaceae</taxon>
        <taxon>Streptacidiphilus</taxon>
    </lineage>
</organism>
<evidence type="ECO:0000256" key="1">
    <source>
        <dbReference type="ARBA" id="ARBA00009743"/>
    </source>
</evidence>
<proteinExistence type="inferred from homology"/>
<dbReference type="Gene3D" id="2.60.120.1060">
    <property type="entry name" value="NPCBM/NEW2 domain"/>
    <property type="match status" value="1"/>
</dbReference>
<dbReference type="InterPro" id="IPR008979">
    <property type="entry name" value="Galactose-bd-like_sf"/>
</dbReference>
<dbReference type="InterPro" id="IPR013783">
    <property type="entry name" value="Ig-like_fold"/>
</dbReference>
<dbReference type="Gene3D" id="3.20.20.70">
    <property type="entry name" value="Aldolase class I"/>
    <property type="match status" value="1"/>
</dbReference>
<accession>A0A931FHY2</accession>
<evidence type="ECO:0000256" key="5">
    <source>
        <dbReference type="RuleBase" id="RU361168"/>
    </source>
</evidence>
<evidence type="ECO:0000256" key="3">
    <source>
        <dbReference type="ARBA" id="ARBA00022801"/>
    </source>
</evidence>
<keyword evidence="5" id="KW-1015">Disulfide bond</keyword>
<dbReference type="EMBL" id="JADPRT010000018">
    <property type="protein sequence ID" value="MBF9072785.1"/>
    <property type="molecule type" value="Genomic_DNA"/>
</dbReference>
<evidence type="ECO:0000256" key="2">
    <source>
        <dbReference type="ARBA" id="ARBA00022729"/>
    </source>
</evidence>
<evidence type="ECO:0000256" key="4">
    <source>
        <dbReference type="ARBA" id="ARBA00023295"/>
    </source>
</evidence>
<dbReference type="InterPro" id="IPR013780">
    <property type="entry name" value="Glyco_hydro_b"/>
</dbReference>
<dbReference type="SUPFAM" id="SSF51011">
    <property type="entry name" value="Glycosyl hydrolase domain"/>
    <property type="match status" value="1"/>
</dbReference>
<keyword evidence="4 5" id="KW-0326">Glycosidase</keyword>
<dbReference type="SUPFAM" id="SSF51445">
    <property type="entry name" value="(Trans)glycosidases"/>
    <property type="match status" value="1"/>
</dbReference>
<comment type="caution">
    <text evidence="7">The sequence shown here is derived from an EMBL/GenBank/DDBJ whole genome shotgun (WGS) entry which is preliminary data.</text>
</comment>
<dbReference type="RefSeq" id="WP_196197938.1">
    <property type="nucleotide sequence ID" value="NZ_JADPRT010000018.1"/>
</dbReference>
<dbReference type="Pfam" id="PF16499">
    <property type="entry name" value="Melibiase_2"/>
    <property type="match status" value="1"/>
</dbReference>
<keyword evidence="8" id="KW-1185">Reference proteome</keyword>
<sequence>MGYQYVNLDDFYYQCPGGQGPAVDQYGRWVTDPGKFPPSGSEDGIKVVADHVHADGLKFGLYVTPGISQQAVAENTPIEGTSYHADDIAEPSVSEANYNCGGMVGIDYSKPGAQAFIDSWADEMASWGVDYLKIDGVGSWDVPDVAAWSNALRQTGRPIHLELSNGLAVSDASTWATYANGWRTGGDIECYCGTNGSSYPLTSWNSVATRFDEVAAWQPYGGPGAFNDYDSIEVGNGSNDGLTPDERRTQLSLWAMAASPLLLGTDLTHLDPTDLGYLKNTDVIAVDQDGIDAKRIADTSTSQIFTKKEADGDSVVALFNTSDQPQTISTSASAIGMPTGPAYTLDDLWAHQTTETAGTITAQVPAHGTALYRVGIDPRWNLYPPSVNAGIQLDLPYPGATPVVTAGGTNAVQTSVTNTGRVPARGIQVSLSAPAGWSVTPASASSTPALGTNATFDTSWKISVPTTAAPGSYSLTMTERHATGSSSETVDVVVPPAPPTGTVQLATVPWLQETIGWGTLEKNESVGGNPLTIGGVAYPTGIGTHADSLLEYYIGQKCSSVSTTVGVDSEVGTNGSVDFQIWADGKQVADSGVMTGGEPGKALTANVSGAQYLRLVVNHTGDTINYDHSDWADAQITCAS</sequence>
<dbReference type="Proteomes" id="UP000657385">
    <property type="component" value="Unassembled WGS sequence"/>
</dbReference>
<dbReference type="InterPro" id="IPR038637">
    <property type="entry name" value="NPCBM_sf"/>
</dbReference>
<evidence type="ECO:0000313" key="8">
    <source>
        <dbReference type="Proteomes" id="UP000657385"/>
    </source>
</evidence>
<dbReference type="PANTHER" id="PTHR11452">
    <property type="entry name" value="ALPHA-GALACTOSIDASE/ALPHA-N-ACETYLGALACTOSAMINIDASE"/>
    <property type="match status" value="1"/>
</dbReference>
<keyword evidence="2" id="KW-0732">Signal</keyword>
<dbReference type="GO" id="GO:0004557">
    <property type="term" value="F:alpha-galactosidase activity"/>
    <property type="evidence" value="ECO:0007669"/>
    <property type="project" value="UniProtKB-EC"/>
</dbReference>
<gene>
    <name evidence="7" type="ORF">I2501_32695</name>
</gene>
<comment type="similarity">
    <text evidence="1 5">Belongs to the glycosyl hydrolase 27 family.</text>
</comment>
<dbReference type="GO" id="GO:0005975">
    <property type="term" value="P:carbohydrate metabolic process"/>
    <property type="evidence" value="ECO:0007669"/>
    <property type="project" value="InterPro"/>
</dbReference>
<dbReference type="Pfam" id="PF08305">
    <property type="entry name" value="NPCBM"/>
    <property type="match status" value="1"/>
</dbReference>
<dbReference type="AlphaFoldDB" id="A0A931FHY2"/>
<dbReference type="PRINTS" id="PR00740">
    <property type="entry name" value="GLHYDRLASE27"/>
</dbReference>
<dbReference type="Pfam" id="PF17801">
    <property type="entry name" value="Melibiase_C"/>
    <property type="match status" value="1"/>
</dbReference>
<dbReference type="InterPro" id="IPR017853">
    <property type="entry name" value="GH"/>
</dbReference>
<dbReference type="Gene3D" id="2.60.40.1180">
    <property type="entry name" value="Golgi alpha-mannosidase II"/>
    <property type="match status" value="1"/>
</dbReference>
<keyword evidence="3 5" id="KW-0378">Hydrolase</keyword>
<dbReference type="InterPro" id="IPR013785">
    <property type="entry name" value="Aldolase_TIM"/>
</dbReference>
<dbReference type="EC" id="3.2.1.22" evidence="5"/>
<evidence type="ECO:0000313" key="7">
    <source>
        <dbReference type="EMBL" id="MBF9072785.1"/>
    </source>
</evidence>
<dbReference type="Pfam" id="PF10633">
    <property type="entry name" value="NPCBM_assoc"/>
    <property type="match status" value="1"/>
</dbReference>
<dbReference type="InterPro" id="IPR013222">
    <property type="entry name" value="Glyco_hyd_98_carb-bd"/>
</dbReference>
<dbReference type="InterPro" id="IPR041233">
    <property type="entry name" value="Melibiase_C"/>
</dbReference>
<protein>
    <recommendedName>
        <fullName evidence="5">Alpha-galactosidase</fullName>
        <ecNumber evidence="5">3.2.1.22</ecNumber>
    </recommendedName>
    <alternativeName>
        <fullName evidence="5">Melibiase</fullName>
    </alternativeName>
</protein>
<dbReference type="InterPro" id="IPR018905">
    <property type="entry name" value="A-galactase_NEW3"/>
</dbReference>
<evidence type="ECO:0000259" key="6">
    <source>
        <dbReference type="SMART" id="SM00776"/>
    </source>
</evidence>